<organism evidence="2 3">
    <name type="scientific">Gordonia asplenii</name>
    <dbReference type="NCBI Taxonomy" id="2725283"/>
    <lineage>
        <taxon>Bacteria</taxon>
        <taxon>Bacillati</taxon>
        <taxon>Actinomycetota</taxon>
        <taxon>Actinomycetes</taxon>
        <taxon>Mycobacteriales</taxon>
        <taxon>Gordoniaceae</taxon>
        <taxon>Gordonia</taxon>
    </lineage>
</organism>
<evidence type="ECO:0008006" key="4">
    <source>
        <dbReference type="Google" id="ProtNLM"/>
    </source>
</evidence>
<dbReference type="Proteomes" id="UP000550729">
    <property type="component" value="Unassembled WGS sequence"/>
</dbReference>
<feature type="signal peptide" evidence="1">
    <location>
        <begin position="1"/>
        <end position="19"/>
    </location>
</feature>
<proteinExistence type="predicted"/>
<keyword evidence="3" id="KW-1185">Reference proteome</keyword>
<evidence type="ECO:0000313" key="3">
    <source>
        <dbReference type="Proteomes" id="UP000550729"/>
    </source>
</evidence>
<evidence type="ECO:0000256" key="1">
    <source>
        <dbReference type="SAM" id="SignalP"/>
    </source>
</evidence>
<name>A0A848LA47_9ACTN</name>
<gene>
    <name evidence="2" type="ORF">HH308_24830</name>
</gene>
<feature type="chain" id="PRO_5038645047" description="Secreted protein" evidence="1">
    <location>
        <begin position="20"/>
        <end position="154"/>
    </location>
</feature>
<keyword evidence="1" id="KW-0732">Signal</keyword>
<comment type="caution">
    <text evidence="2">The sequence shown here is derived from an EMBL/GenBank/DDBJ whole genome shotgun (WGS) entry which is preliminary data.</text>
</comment>
<sequence>MKVQIKAAAAGFAVAGALAATMVGGTGAASAAPSAAYPLGNCLNLSPNVVDLPYNPTRVIVADYAGKSYLTTEFSSLWGYQSRVRLDLRNQATGRHIVKFSDRRVSPPYVGTHVFTFTTSQIGKGRVTAVLTSANSNPVWTVPPKSCSGVIVIR</sequence>
<accession>A0A848LA47</accession>
<protein>
    <recommendedName>
        <fullName evidence="4">Secreted protein</fullName>
    </recommendedName>
</protein>
<dbReference type="AlphaFoldDB" id="A0A848LA47"/>
<dbReference type="RefSeq" id="WP_170196950.1">
    <property type="nucleotide sequence ID" value="NZ_JABBNB010000035.1"/>
</dbReference>
<evidence type="ECO:0000313" key="2">
    <source>
        <dbReference type="EMBL" id="NMO04448.1"/>
    </source>
</evidence>
<reference evidence="2 3" key="1">
    <citation type="submission" date="2020-04" db="EMBL/GenBank/DDBJ databases">
        <title>Gordonia sp. nov. TBRC 11910.</title>
        <authorList>
            <person name="Suriyachadkun C."/>
        </authorList>
    </citation>
    <scope>NUCLEOTIDE SEQUENCE [LARGE SCALE GENOMIC DNA]</scope>
    <source>
        <strain evidence="2 3">TBRC 11910</strain>
    </source>
</reference>
<dbReference type="EMBL" id="JABBNB010000035">
    <property type="protein sequence ID" value="NMO04448.1"/>
    <property type="molecule type" value="Genomic_DNA"/>
</dbReference>